<dbReference type="PANTHER" id="PTHR43215">
    <property type="entry name" value="RADIAL SPOKE HEAD 1 HOMOLOG"/>
    <property type="match status" value="1"/>
</dbReference>
<dbReference type="Gene3D" id="2.20.110.10">
    <property type="entry name" value="Histone H3 K4-specific methyltransferase SET7/9 N-terminal domain"/>
    <property type="match status" value="2"/>
</dbReference>
<feature type="transmembrane region" description="Helical" evidence="3">
    <location>
        <begin position="199"/>
        <end position="218"/>
    </location>
</feature>
<reference evidence="4" key="1">
    <citation type="submission" date="2018-05" db="EMBL/GenBank/DDBJ databases">
        <authorList>
            <person name="Lanie J.A."/>
            <person name="Ng W.-L."/>
            <person name="Kazmierczak K.M."/>
            <person name="Andrzejewski T.M."/>
            <person name="Davidsen T.M."/>
            <person name="Wayne K.J."/>
            <person name="Tettelin H."/>
            <person name="Glass J.I."/>
            <person name="Rusch D."/>
            <person name="Podicherti R."/>
            <person name="Tsui H.-C.T."/>
            <person name="Winkler M.E."/>
        </authorList>
    </citation>
    <scope>NUCLEOTIDE SEQUENCE</scope>
</reference>
<dbReference type="InterPro" id="IPR003409">
    <property type="entry name" value="MORN"/>
</dbReference>
<evidence type="ECO:0000256" key="1">
    <source>
        <dbReference type="ARBA" id="ARBA00022737"/>
    </source>
</evidence>
<feature type="compositionally biased region" description="Basic and acidic residues" evidence="2">
    <location>
        <begin position="1"/>
        <end position="15"/>
    </location>
</feature>
<evidence type="ECO:0000313" key="4">
    <source>
        <dbReference type="EMBL" id="SVC44917.1"/>
    </source>
</evidence>
<sequence length="219" mass="25112">MSFDDSDIKSEKDPSLPEGTFTYRSGISTRKYIGQFKSKDYIGDPIKHGHGKLYDPSGEVIYNGEFKDDLEHGVGEEVYDDGVYYGQFHKGKRHGYGQYNWATGDKYEGNWEEGNFSGEGEYIYLNGNTDKGKWLNHERDGHFVETFNGEPLDTHVGALVRLECNWEYGVRTGRGSAVTKRGRRIEVTFTEEGYIRKKISWGWIIGIIVVIFILYSLLF</sequence>
<evidence type="ECO:0000256" key="3">
    <source>
        <dbReference type="SAM" id="Phobius"/>
    </source>
</evidence>
<dbReference type="EMBL" id="UINC01091840">
    <property type="protein sequence ID" value="SVC44917.1"/>
    <property type="molecule type" value="Genomic_DNA"/>
</dbReference>
<feature type="region of interest" description="Disordered" evidence="2">
    <location>
        <begin position="1"/>
        <end position="20"/>
    </location>
</feature>
<keyword evidence="3" id="KW-0472">Membrane</keyword>
<accession>A0A382MB30</accession>
<dbReference type="SMART" id="SM00698">
    <property type="entry name" value="MORN"/>
    <property type="match status" value="3"/>
</dbReference>
<keyword evidence="3" id="KW-0812">Transmembrane</keyword>
<evidence type="ECO:0000256" key="2">
    <source>
        <dbReference type="SAM" id="MobiDB-lite"/>
    </source>
</evidence>
<protein>
    <recommendedName>
        <fullName evidence="5">MORN repeat-containing protein</fullName>
    </recommendedName>
</protein>
<dbReference type="Pfam" id="PF02493">
    <property type="entry name" value="MORN"/>
    <property type="match status" value="4"/>
</dbReference>
<dbReference type="AlphaFoldDB" id="A0A382MB30"/>
<name>A0A382MB30_9ZZZZ</name>
<dbReference type="GO" id="GO:0005829">
    <property type="term" value="C:cytosol"/>
    <property type="evidence" value="ECO:0007669"/>
    <property type="project" value="TreeGrafter"/>
</dbReference>
<keyword evidence="1" id="KW-0677">Repeat</keyword>
<evidence type="ECO:0008006" key="5">
    <source>
        <dbReference type="Google" id="ProtNLM"/>
    </source>
</evidence>
<gene>
    <name evidence="4" type="ORF">METZ01_LOCUS297771</name>
</gene>
<keyword evidence="3" id="KW-1133">Transmembrane helix</keyword>
<organism evidence="4">
    <name type="scientific">marine metagenome</name>
    <dbReference type="NCBI Taxonomy" id="408172"/>
    <lineage>
        <taxon>unclassified sequences</taxon>
        <taxon>metagenomes</taxon>
        <taxon>ecological metagenomes</taxon>
    </lineage>
</organism>
<proteinExistence type="predicted"/>
<dbReference type="PANTHER" id="PTHR43215:SF14">
    <property type="entry name" value="RADIAL SPOKE HEAD 1 HOMOLOG"/>
    <property type="match status" value="1"/>
</dbReference>
<dbReference type="SUPFAM" id="SSF82185">
    <property type="entry name" value="Histone H3 K4-specific methyltransferase SET7/9 N-terminal domain"/>
    <property type="match status" value="2"/>
</dbReference>